<dbReference type="InterPro" id="IPR029044">
    <property type="entry name" value="Nucleotide-diphossugar_trans"/>
</dbReference>
<evidence type="ECO:0000256" key="7">
    <source>
        <dbReference type="ARBA" id="ARBA00022989"/>
    </source>
</evidence>
<evidence type="ECO:0000256" key="4">
    <source>
        <dbReference type="ARBA" id="ARBA00022679"/>
    </source>
</evidence>
<evidence type="ECO:0000256" key="6">
    <source>
        <dbReference type="ARBA" id="ARBA00022968"/>
    </source>
</evidence>
<evidence type="ECO:0000313" key="17">
    <source>
        <dbReference type="EMBL" id="KZV54503.1"/>
    </source>
</evidence>
<feature type="binding site" evidence="13">
    <location>
        <position position="261"/>
    </location>
    <ligand>
        <name>Mn(2+)</name>
        <dbReference type="ChEBI" id="CHEBI:29035"/>
    </ligand>
</feature>
<dbReference type="EC" id="2.4.-.-" evidence="15"/>
<keyword evidence="6 15" id="KW-0735">Signal-anchor</keyword>
<gene>
    <name evidence="17" type="ORF">F511_01301</name>
</gene>
<evidence type="ECO:0000313" key="18">
    <source>
        <dbReference type="Proteomes" id="UP000250235"/>
    </source>
</evidence>
<dbReference type="GO" id="GO:0042285">
    <property type="term" value="F:xylosyltransferase activity"/>
    <property type="evidence" value="ECO:0007669"/>
    <property type="project" value="TreeGrafter"/>
</dbReference>
<dbReference type="GO" id="GO:0009834">
    <property type="term" value="P:plant-type secondary cell wall biogenesis"/>
    <property type="evidence" value="ECO:0007669"/>
    <property type="project" value="TreeGrafter"/>
</dbReference>
<dbReference type="GO" id="GO:0000139">
    <property type="term" value="C:Golgi membrane"/>
    <property type="evidence" value="ECO:0007669"/>
    <property type="project" value="UniProtKB-SubCell"/>
</dbReference>
<dbReference type="CDD" id="cd00218">
    <property type="entry name" value="GlcAT-I"/>
    <property type="match status" value="1"/>
</dbReference>
<dbReference type="Pfam" id="PF03360">
    <property type="entry name" value="Glyco_transf_43"/>
    <property type="match status" value="1"/>
</dbReference>
<keyword evidence="10" id="KW-0325">Glycoprotein</keyword>
<dbReference type="PANTHER" id="PTHR10896:SF65">
    <property type="entry name" value="GALACTOSYLGALACTOSYLXYLOSYLPROTEIN 3-BETA-GLUCURONOSYLTRANSFERASE 3"/>
    <property type="match status" value="1"/>
</dbReference>
<dbReference type="OrthoDB" id="675023at2759"/>
<evidence type="ECO:0000256" key="16">
    <source>
        <dbReference type="SAM" id="MobiDB-lite"/>
    </source>
</evidence>
<evidence type="ECO:0000256" key="10">
    <source>
        <dbReference type="ARBA" id="ARBA00023180"/>
    </source>
</evidence>
<keyword evidence="11 15" id="KW-0961">Cell wall biogenesis/degradation</keyword>
<name>A0A2Z7D4Q6_9LAMI</name>
<keyword evidence="9 15" id="KW-0472">Membrane</keyword>
<protein>
    <recommendedName>
        <fullName evidence="15">Glycosyltransferases</fullName>
        <ecNumber evidence="15">2.4.-.-</ecNumber>
    </recommendedName>
</protein>
<comment type="similarity">
    <text evidence="2 15">Belongs to the glycosyltransferase 43 family.</text>
</comment>
<comment type="function">
    <text evidence="15">Involved in the synthesis of glucuronoxylan hemicellulose in secondary cell walls.</text>
</comment>
<keyword evidence="4 15" id="KW-0808">Transferase</keyword>
<comment type="subcellular location">
    <subcellularLocation>
        <location evidence="1 15">Golgi apparatus membrane</location>
        <topology evidence="1 15">Single-pass type II membrane protein</topology>
    </subcellularLocation>
</comment>
<feature type="active site" description="Proton donor/acceptor" evidence="12">
    <location>
        <position position="360"/>
    </location>
</feature>
<evidence type="ECO:0000256" key="12">
    <source>
        <dbReference type="PIRSR" id="PIRSR605027-1"/>
    </source>
</evidence>
<evidence type="ECO:0000256" key="9">
    <source>
        <dbReference type="ARBA" id="ARBA00023136"/>
    </source>
</evidence>
<reference evidence="17 18" key="1">
    <citation type="journal article" date="2015" name="Proc. Natl. Acad. Sci. U.S.A.">
        <title>The resurrection genome of Boea hygrometrica: A blueprint for survival of dehydration.</title>
        <authorList>
            <person name="Xiao L."/>
            <person name="Yang G."/>
            <person name="Zhang L."/>
            <person name="Yang X."/>
            <person name="Zhao S."/>
            <person name="Ji Z."/>
            <person name="Zhou Q."/>
            <person name="Hu M."/>
            <person name="Wang Y."/>
            <person name="Chen M."/>
            <person name="Xu Y."/>
            <person name="Jin H."/>
            <person name="Xiao X."/>
            <person name="Hu G."/>
            <person name="Bao F."/>
            <person name="Hu Y."/>
            <person name="Wan P."/>
            <person name="Li L."/>
            <person name="Deng X."/>
            <person name="Kuang T."/>
            <person name="Xiang C."/>
            <person name="Zhu J.K."/>
            <person name="Oliver M.J."/>
            <person name="He Y."/>
        </authorList>
    </citation>
    <scope>NUCLEOTIDE SEQUENCE [LARGE SCALE GENOMIC DNA]</scope>
    <source>
        <strain evidence="18">cv. XS01</strain>
    </source>
</reference>
<dbReference type="InterPro" id="IPR005027">
    <property type="entry name" value="Glyco_trans_43"/>
</dbReference>
<dbReference type="AlphaFoldDB" id="A0A2Z7D4Q6"/>
<sequence>MASFRRTLSPYGDRSYQNGSGNPFSIQSSSQKLLSNTRSTLSPLHRFLSGIFLQRHYNKKSSNFSWRKWLYRSIFCFFLGFILAIAPFSSDFIELRQHGLSNNDFSFEMKPRVVNVEKNEGHIGLVDRRKENHMLVDAVELGVVEGSGEDTDRTLGYSAPQKLLIVITPTYNRALQAYYLNRLGQVLRLVKQPVLWIVVEMDAASMETADILRNMGVMYRHLVCTKNSTDTKDRGVHQRNTALEHIERHRLDGIVYFADDDNIYSLDLFESIRGISRFGVWPVGMLAQSKNKAILEGPVCNGSQVIGWHTNEKSKSVRRFHVDMSGFAFNSTILWDPNRWQRPTSDPIRQLDTVKEGFQETTFIEQIVEDESHMEGIPPSCYRIMNWHLHLEARGLVYPKGWMLQKNLDVVLPSKK</sequence>
<dbReference type="PANTHER" id="PTHR10896">
    <property type="entry name" value="GALACTOSYLGALACTOSYLXYLOSYLPROTEIN 3-BETA-GLUCURONOSYLTRANSFERASE BETA-1,3-GLUCURONYLTRANSFERASE"/>
    <property type="match status" value="1"/>
</dbReference>
<dbReference type="Gene3D" id="3.90.550.10">
    <property type="entry name" value="Spore Coat Polysaccharide Biosynthesis Protein SpsA, Chain A"/>
    <property type="match status" value="1"/>
</dbReference>
<keyword evidence="13" id="KW-0479">Metal-binding</keyword>
<evidence type="ECO:0000256" key="3">
    <source>
        <dbReference type="ARBA" id="ARBA00022676"/>
    </source>
</evidence>
<keyword evidence="13" id="KW-0464">Manganese</keyword>
<keyword evidence="18" id="KW-1185">Reference proteome</keyword>
<comment type="cofactor">
    <cofactor evidence="13">
        <name>Mn(2+)</name>
        <dbReference type="ChEBI" id="CHEBI:29035"/>
    </cofactor>
</comment>
<evidence type="ECO:0000256" key="14">
    <source>
        <dbReference type="PIRSR" id="PIRSR605027-4"/>
    </source>
</evidence>
<feature type="transmembrane region" description="Helical" evidence="15">
    <location>
        <begin position="69"/>
        <end position="88"/>
    </location>
</feature>
<dbReference type="GO" id="GO:0015018">
    <property type="term" value="F:galactosylgalactosylxylosylprotein 3-beta-glucuronosyltransferase activity"/>
    <property type="evidence" value="ECO:0007669"/>
    <property type="project" value="InterPro"/>
</dbReference>
<evidence type="ECO:0000256" key="2">
    <source>
        <dbReference type="ARBA" id="ARBA00007706"/>
    </source>
</evidence>
<evidence type="ECO:0000256" key="8">
    <source>
        <dbReference type="ARBA" id="ARBA00023034"/>
    </source>
</evidence>
<feature type="region of interest" description="Disordered" evidence="16">
    <location>
        <begin position="1"/>
        <end position="20"/>
    </location>
</feature>
<evidence type="ECO:0000256" key="13">
    <source>
        <dbReference type="PIRSR" id="PIRSR605027-3"/>
    </source>
</evidence>
<evidence type="ECO:0000256" key="1">
    <source>
        <dbReference type="ARBA" id="ARBA00004323"/>
    </source>
</evidence>
<evidence type="ECO:0000256" key="15">
    <source>
        <dbReference type="RuleBase" id="RU363127"/>
    </source>
</evidence>
<keyword evidence="3" id="KW-0328">Glycosyltransferase</keyword>
<dbReference type="FunFam" id="3.90.550.10:FF:000064">
    <property type="entry name" value="Glycosyltransferases"/>
    <property type="match status" value="1"/>
</dbReference>
<feature type="site" description="Interaction with galactose moiety of substrate glycoprotein" evidence="14">
    <location>
        <position position="296"/>
    </location>
</feature>
<organism evidence="17 18">
    <name type="scientific">Dorcoceras hygrometricum</name>
    <dbReference type="NCBI Taxonomy" id="472368"/>
    <lineage>
        <taxon>Eukaryota</taxon>
        <taxon>Viridiplantae</taxon>
        <taxon>Streptophyta</taxon>
        <taxon>Embryophyta</taxon>
        <taxon>Tracheophyta</taxon>
        <taxon>Spermatophyta</taxon>
        <taxon>Magnoliopsida</taxon>
        <taxon>eudicotyledons</taxon>
        <taxon>Gunneridae</taxon>
        <taxon>Pentapetalae</taxon>
        <taxon>asterids</taxon>
        <taxon>lamiids</taxon>
        <taxon>Lamiales</taxon>
        <taxon>Gesneriaceae</taxon>
        <taxon>Didymocarpoideae</taxon>
        <taxon>Trichosporeae</taxon>
        <taxon>Loxocarpinae</taxon>
        <taxon>Dorcoceras</taxon>
    </lineage>
</organism>
<dbReference type="GO" id="GO:0046872">
    <property type="term" value="F:metal ion binding"/>
    <property type="evidence" value="ECO:0007669"/>
    <property type="project" value="UniProtKB-KW"/>
</dbReference>
<keyword evidence="7 15" id="KW-1133">Transmembrane helix</keyword>
<keyword evidence="5 15" id="KW-0812">Transmembrane</keyword>
<evidence type="ECO:0000256" key="5">
    <source>
        <dbReference type="ARBA" id="ARBA00022692"/>
    </source>
</evidence>
<proteinExistence type="inferred from homology"/>
<evidence type="ECO:0000256" key="11">
    <source>
        <dbReference type="ARBA" id="ARBA00023316"/>
    </source>
</evidence>
<dbReference type="GO" id="GO:0071555">
    <property type="term" value="P:cell wall organization"/>
    <property type="evidence" value="ECO:0007669"/>
    <property type="project" value="UniProtKB-KW"/>
</dbReference>
<dbReference type="EMBL" id="KQ989519">
    <property type="protein sequence ID" value="KZV54503.1"/>
    <property type="molecule type" value="Genomic_DNA"/>
</dbReference>
<dbReference type="Proteomes" id="UP000250235">
    <property type="component" value="Unassembled WGS sequence"/>
</dbReference>
<accession>A0A2Z7D4Q6</accession>
<dbReference type="GO" id="GO:0010417">
    <property type="term" value="P:glucuronoxylan biosynthetic process"/>
    <property type="evidence" value="ECO:0007669"/>
    <property type="project" value="TreeGrafter"/>
</dbReference>
<dbReference type="SUPFAM" id="SSF53448">
    <property type="entry name" value="Nucleotide-diphospho-sugar transferases"/>
    <property type="match status" value="1"/>
</dbReference>
<keyword evidence="8 15" id="KW-0333">Golgi apparatus</keyword>